<reference evidence="2 3" key="1">
    <citation type="journal article" date="2018" name="MBio">
        <title>Comparative Genomics Reveals the Core Gene Toolbox for the Fungus-Insect Symbiosis.</title>
        <authorList>
            <person name="Wang Y."/>
            <person name="Stata M."/>
            <person name="Wang W."/>
            <person name="Stajich J.E."/>
            <person name="White M.M."/>
            <person name="Moncalvo J.M."/>
        </authorList>
    </citation>
    <scope>NUCLEOTIDE SEQUENCE [LARGE SCALE GENOMIC DNA]</scope>
    <source>
        <strain evidence="2 3">SC-DP-2</strain>
    </source>
</reference>
<keyword evidence="3" id="KW-1185">Reference proteome</keyword>
<sequence length="95" mass="10585">MDGQNEPALSIRNLKQEQISSILEQSIVQDCQETSTSDKVEKTESENNSTYSTTDPSNNTIANHETIKLDYLSTEDGELKSSDMDMLDSDSDSDF</sequence>
<feature type="compositionally biased region" description="Basic and acidic residues" evidence="1">
    <location>
        <begin position="36"/>
        <end position="45"/>
    </location>
</feature>
<protein>
    <submittedName>
        <fullName evidence="2">Uncharacterized protein</fullName>
    </submittedName>
</protein>
<dbReference type="Proteomes" id="UP000245609">
    <property type="component" value="Unassembled WGS sequence"/>
</dbReference>
<dbReference type="AlphaFoldDB" id="A0A2T9ZA86"/>
<accession>A0A2T9ZA86</accession>
<dbReference type="EMBL" id="MBFS01001035">
    <property type="protein sequence ID" value="PVV01484.1"/>
    <property type="molecule type" value="Genomic_DNA"/>
</dbReference>
<evidence type="ECO:0000313" key="2">
    <source>
        <dbReference type="EMBL" id="PVV01484.1"/>
    </source>
</evidence>
<gene>
    <name evidence="2" type="ORF">BB560_004096</name>
</gene>
<evidence type="ECO:0000256" key="1">
    <source>
        <dbReference type="SAM" id="MobiDB-lite"/>
    </source>
</evidence>
<comment type="caution">
    <text evidence="2">The sequence shown here is derived from an EMBL/GenBank/DDBJ whole genome shotgun (WGS) entry which is preliminary data.</text>
</comment>
<organism evidence="2 3">
    <name type="scientific">Smittium megazygosporum</name>
    <dbReference type="NCBI Taxonomy" id="133381"/>
    <lineage>
        <taxon>Eukaryota</taxon>
        <taxon>Fungi</taxon>
        <taxon>Fungi incertae sedis</taxon>
        <taxon>Zoopagomycota</taxon>
        <taxon>Kickxellomycotina</taxon>
        <taxon>Harpellomycetes</taxon>
        <taxon>Harpellales</taxon>
        <taxon>Legeriomycetaceae</taxon>
        <taxon>Smittium</taxon>
    </lineage>
</organism>
<proteinExistence type="predicted"/>
<name>A0A2T9ZA86_9FUNG</name>
<evidence type="ECO:0000313" key="3">
    <source>
        <dbReference type="Proteomes" id="UP000245609"/>
    </source>
</evidence>
<feature type="region of interest" description="Disordered" evidence="1">
    <location>
        <begin position="29"/>
        <end position="62"/>
    </location>
</feature>